<dbReference type="EMBL" id="CBMI010004989">
    <property type="protein sequence ID" value="CEG05714.1"/>
    <property type="molecule type" value="Genomic_DNA"/>
</dbReference>
<organism evidence="1">
    <name type="scientific">Fusarium clavum</name>
    <dbReference type="NCBI Taxonomy" id="2594811"/>
    <lineage>
        <taxon>Eukaryota</taxon>
        <taxon>Fungi</taxon>
        <taxon>Dikarya</taxon>
        <taxon>Ascomycota</taxon>
        <taxon>Pezizomycotina</taxon>
        <taxon>Sordariomycetes</taxon>
        <taxon>Hypocreomycetidae</taxon>
        <taxon>Hypocreales</taxon>
        <taxon>Nectriaceae</taxon>
        <taxon>Fusarium</taxon>
        <taxon>Fusarium incarnatum-equiseti species complex</taxon>
    </lineage>
</organism>
<accession>A0A090MF31</accession>
<gene>
    <name evidence="1" type="ORF">BN850_0136600</name>
</gene>
<evidence type="ECO:0000313" key="1">
    <source>
        <dbReference type="EMBL" id="CEG05714.1"/>
    </source>
</evidence>
<dbReference type="AlphaFoldDB" id="A0A090MF31"/>
<comment type="caution">
    <text evidence="1">The sequence shown here is derived from an EMBL/GenBank/DDBJ whole genome shotgun (WGS) entry which is preliminary data.</text>
</comment>
<protein>
    <submittedName>
        <fullName evidence="1">WGS project CBMI000000000 data, contig CS3069_c004994</fullName>
    </submittedName>
</protein>
<proteinExistence type="predicted"/>
<reference evidence="1" key="1">
    <citation type="submission" date="2013-05" db="EMBL/GenBank/DDBJ databases">
        <title>Draft genome sequences of six wheat associated Fusarium spp. isolates.</title>
        <authorList>
            <person name="Moolhuijzen P.M."/>
            <person name="Manners J.M."/>
            <person name="Wilcox S."/>
            <person name="Bellgard M.I."/>
            <person name="Gardiner D.M."/>
        </authorList>
    </citation>
    <scope>NUCLEOTIDE SEQUENCE</scope>
    <source>
        <strain evidence="1">CS3069</strain>
    </source>
</reference>
<sequence>MPSTIKISETAKPRFDVISARYRAAWPELRFHPLEVGKAPLPPFILPHVKRLEEQAREILARYQIKFDDEEEDEVEVQLVNQGLYARCIPTLLITAPWSVDRQEEWKNAVHDIAELIYNIAQEANFDHTKVHVDMKDPKLTKTIYFGDVEESFCDTAEWDTIKKVVRKRLQSFEATKGQMSTMMLLRYGVLEQIEANPVTIYISLFDRSDETGWLEVINDIQNNLDKHGWKGVYIHMEHNEPWTSGWFD</sequence>
<name>A0A090MF31_9HYPO</name>